<reference evidence="2" key="1">
    <citation type="journal article" date="2012" name="Science">
        <title>The Paleozoic origin of enzymatic lignin decomposition reconstructed from 31 fungal genomes.</title>
        <authorList>
            <person name="Floudas D."/>
            <person name="Binder M."/>
            <person name="Riley R."/>
            <person name="Barry K."/>
            <person name="Blanchette R.A."/>
            <person name="Henrissat B."/>
            <person name="Martinez A.T."/>
            <person name="Otillar R."/>
            <person name="Spatafora J.W."/>
            <person name="Yadav J.S."/>
            <person name="Aerts A."/>
            <person name="Benoit I."/>
            <person name="Boyd A."/>
            <person name="Carlson A."/>
            <person name="Copeland A."/>
            <person name="Coutinho P.M."/>
            <person name="de Vries R.P."/>
            <person name="Ferreira P."/>
            <person name="Findley K."/>
            <person name="Foster B."/>
            <person name="Gaskell J."/>
            <person name="Glotzer D."/>
            <person name="Gorecki P."/>
            <person name="Heitman J."/>
            <person name="Hesse C."/>
            <person name="Hori C."/>
            <person name="Igarashi K."/>
            <person name="Jurgens J.A."/>
            <person name="Kallen N."/>
            <person name="Kersten P."/>
            <person name="Kohler A."/>
            <person name="Kuees U."/>
            <person name="Kumar T.K.A."/>
            <person name="Kuo A."/>
            <person name="LaButti K."/>
            <person name="Larrondo L.F."/>
            <person name="Lindquist E."/>
            <person name="Ling A."/>
            <person name="Lombard V."/>
            <person name="Lucas S."/>
            <person name="Lundell T."/>
            <person name="Martin R."/>
            <person name="McLaughlin D.J."/>
            <person name="Morgenstern I."/>
            <person name="Morin E."/>
            <person name="Murat C."/>
            <person name="Nagy L.G."/>
            <person name="Nolan M."/>
            <person name="Ohm R.A."/>
            <person name="Patyshakuliyeva A."/>
            <person name="Rokas A."/>
            <person name="Ruiz-Duenas F.J."/>
            <person name="Sabat G."/>
            <person name="Salamov A."/>
            <person name="Samejima M."/>
            <person name="Schmutz J."/>
            <person name="Slot J.C."/>
            <person name="St John F."/>
            <person name="Stenlid J."/>
            <person name="Sun H."/>
            <person name="Sun S."/>
            <person name="Syed K."/>
            <person name="Tsang A."/>
            <person name="Wiebenga A."/>
            <person name="Young D."/>
            <person name="Pisabarro A."/>
            <person name="Eastwood D.C."/>
            <person name="Martin F."/>
            <person name="Cullen D."/>
            <person name="Grigoriev I.V."/>
            <person name="Hibbett D.S."/>
        </authorList>
    </citation>
    <scope>NUCLEOTIDE SEQUENCE [LARGE SCALE GENOMIC DNA]</scope>
    <source>
        <strain evidence="2">RWD-64-598 SS2</strain>
    </source>
</reference>
<protein>
    <submittedName>
        <fullName evidence="1">Uncharacterized protein</fullName>
    </submittedName>
</protein>
<dbReference type="EMBL" id="JH711579">
    <property type="protein sequence ID" value="EIW80349.1"/>
    <property type="molecule type" value="Genomic_DNA"/>
</dbReference>
<evidence type="ECO:0000313" key="2">
    <source>
        <dbReference type="Proteomes" id="UP000053558"/>
    </source>
</evidence>
<dbReference type="GeneID" id="19203259"/>
<proteinExistence type="predicted"/>
<dbReference type="Proteomes" id="UP000053558">
    <property type="component" value="Unassembled WGS sequence"/>
</dbReference>
<sequence>MHEALGAANEIAYFTLSPEPDGPPEGQAEPEDTFDILQDIYQRCILEVIPRPDTFALNWLVREITPTKFLYAALDMDRLDAGRFKALLKPYVVRHLDLTRCGREQDMSVLRNAVFYAAYYSPEPVVALCPLFEKYEDGWAVDALARRVMIRRTDLRRGVEHGRYKLLREYHRGRVGQGDPARERPQEVARIDDRAWSPPDDDAATVVDTGEDNQNPFASQLYITRIAETIPAELTYLWVWLLTHGVADDDGLKNLLNLPDMQFVIWLDNNVPGEVPDGRILRLYEFLRSYAESMDHEY</sequence>
<evidence type="ECO:0000313" key="1">
    <source>
        <dbReference type="EMBL" id="EIW80349.1"/>
    </source>
</evidence>
<name>A0A5M3MME1_CONPW</name>
<comment type="caution">
    <text evidence="1">The sequence shown here is derived from an EMBL/GenBank/DDBJ whole genome shotgun (WGS) entry which is preliminary data.</text>
</comment>
<dbReference type="KEGG" id="cput:CONPUDRAFT_154382"/>
<organism evidence="1 2">
    <name type="scientific">Coniophora puteana (strain RWD-64-598)</name>
    <name type="common">Brown rot fungus</name>
    <dbReference type="NCBI Taxonomy" id="741705"/>
    <lineage>
        <taxon>Eukaryota</taxon>
        <taxon>Fungi</taxon>
        <taxon>Dikarya</taxon>
        <taxon>Basidiomycota</taxon>
        <taxon>Agaricomycotina</taxon>
        <taxon>Agaricomycetes</taxon>
        <taxon>Agaricomycetidae</taxon>
        <taxon>Boletales</taxon>
        <taxon>Coniophorineae</taxon>
        <taxon>Coniophoraceae</taxon>
        <taxon>Coniophora</taxon>
    </lineage>
</organism>
<keyword evidence="2" id="KW-1185">Reference proteome</keyword>
<accession>A0A5M3MME1</accession>
<gene>
    <name evidence="1" type="ORF">CONPUDRAFT_154382</name>
</gene>
<dbReference type="AlphaFoldDB" id="A0A5M3MME1"/>
<dbReference type="RefSeq" id="XP_007769310.1">
    <property type="nucleotide sequence ID" value="XM_007771120.1"/>
</dbReference>